<protein>
    <submittedName>
        <fullName evidence="7">Aromatic ring-hydroxylating dioxygenase subunit alpha</fullName>
    </submittedName>
</protein>
<dbReference type="PANTHER" id="PTHR21266">
    <property type="entry name" value="IRON-SULFUR DOMAIN CONTAINING PROTEIN"/>
    <property type="match status" value="1"/>
</dbReference>
<evidence type="ECO:0000256" key="4">
    <source>
        <dbReference type="ARBA" id="ARBA00023004"/>
    </source>
</evidence>
<dbReference type="RefSeq" id="WP_211556771.1">
    <property type="nucleotide sequence ID" value="NZ_JAGVRK010000001.1"/>
</dbReference>
<dbReference type="InterPro" id="IPR017941">
    <property type="entry name" value="Rieske_2Fe-2S"/>
</dbReference>
<dbReference type="InterPro" id="IPR050584">
    <property type="entry name" value="Cholesterol_7-desaturase"/>
</dbReference>
<dbReference type="GO" id="GO:0051213">
    <property type="term" value="F:dioxygenase activity"/>
    <property type="evidence" value="ECO:0007669"/>
    <property type="project" value="UniProtKB-KW"/>
</dbReference>
<dbReference type="Pfam" id="PF19112">
    <property type="entry name" value="VanA_C"/>
    <property type="match status" value="2"/>
</dbReference>
<dbReference type="Proteomes" id="UP000682403">
    <property type="component" value="Unassembled WGS sequence"/>
</dbReference>
<evidence type="ECO:0000256" key="1">
    <source>
        <dbReference type="ARBA" id="ARBA00022714"/>
    </source>
</evidence>
<sequence>MEENINRVFPSAWYAVAFSSELKKDPIRKKVTGREIVLYRDDKGEANALHAFCPHRGADLSLGCVKDGKLMCAYHGWKFESDGTCNEIPSQPTKAIPKFAHTAAFPVTEEAGLIWVYPDHLEKHVPEIQVIPDVKDKRYRLSPYQAHWNAHLTRTVESVLDVAHLSFVHKKTIGKKTSTVFHDLPYTHERDNITIQNGGGLLEYRFPQQWLLRPAKEGKSSFINYVTFTPVDEEETLIFGYAGRTFAKNIPFMDRVFSKYSLKVLDEDKSIVESQHPRPIPEALRMEAHVFADGPQIAFRKRWFEFLSEDERKIRLDEGVRVY</sequence>
<dbReference type="SUPFAM" id="SSF50022">
    <property type="entry name" value="ISP domain"/>
    <property type="match status" value="1"/>
</dbReference>
<proteinExistence type="predicted"/>
<dbReference type="PANTHER" id="PTHR21266:SF60">
    <property type="entry name" value="3-KETOSTEROID-9-ALPHA-MONOOXYGENASE, OXYGENASE COMPONENT"/>
    <property type="match status" value="1"/>
</dbReference>
<evidence type="ECO:0000313" key="8">
    <source>
        <dbReference type="Proteomes" id="UP000682403"/>
    </source>
</evidence>
<keyword evidence="1" id="KW-0001">2Fe-2S</keyword>
<keyword evidence="5" id="KW-0411">Iron-sulfur</keyword>
<keyword evidence="2" id="KW-0479">Metal-binding</keyword>
<dbReference type="InterPro" id="IPR044043">
    <property type="entry name" value="VanA_C_cat"/>
</dbReference>
<evidence type="ECO:0000256" key="5">
    <source>
        <dbReference type="ARBA" id="ARBA00023014"/>
    </source>
</evidence>
<evidence type="ECO:0000256" key="2">
    <source>
        <dbReference type="ARBA" id="ARBA00022723"/>
    </source>
</evidence>
<dbReference type="Gene3D" id="3.90.380.10">
    <property type="entry name" value="Naphthalene 1,2-dioxygenase Alpha Subunit, Chain A, domain 1"/>
    <property type="match status" value="2"/>
</dbReference>
<dbReference type="Pfam" id="PF00355">
    <property type="entry name" value="Rieske"/>
    <property type="match status" value="1"/>
</dbReference>
<gene>
    <name evidence="7" type="ORF">J9317_05110</name>
</gene>
<feature type="domain" description="Rieske" evidence="6">
    <location>
        <begin position="13"/>
        <end position="116"/>
    </location>
</feature>
<keyword evidence="4" id="KW-0408">Iron</keyword>
<reference evidence="7 8" key="1">
    <citation type="submission" date="2021-04" db="EMBL/GenBank/DDBJ databases">
        <title>Metabacillus sp. strain KIGAM252 whole genome sequence.</title>
        <authorList>
            <person name="Seo M.-J."/>
            <person name="Cho E.-S."/>
            <person name="Hwang C.Y."/>
            <person name="Yoon D.J."/>
        </authorList>
    </citation>
    <scope>NUCLEOTIDE SEQUENCE [LARGE SCALE GENOMIC DNA]</scope>
    <source>
        <strain evidence="7 8">KIGAM252</strain>
    </source>
</reference>
<keyword evidence="3" id="KW-0560">Oxidoreductase</keyword>
<dbReference type="PROSITE" id="PS51296">
    <property type="entry name" value="RIESKE"/>
    <property type="match status" value="1"/>
</dbReference>
<dbReference type="Gene3D" id="2.102.10.10">
    <property type="entry name" value="Rieske [2Fe-2S] iron-sulphur domain"/>
    <property type="match status" value="1"/>
</dbReference>
<evidence type="ECO:0000256" key="3">
    <source>
        <dbReference type="ARBA" id="ARBA00023002"/>
    </source>
</evidence>
<keyword evidence="8" id="KW-1185">Reference proteome</keyword>
<keyword evidence="7" id="KW-0223">Dioxygenase</keyword>
<dbReference type="SUPFAM" id="SSF55961">
    <property type="entry name" value="Bet v1-like"/>
    <property type="match status" value="1"/>
</dbReference>
<comment type="caution">
    <text evidence="7">The sequence shown here is derived from an EMBL/GenBank/DDBJ whole genome shotgun (WGS) entry which is preliminary data.</text>
</comment>
<accession>A0ABS5LCK1</accession>
<evidence type="ECO:0000259" key="6">
    <source>
        <dbReference type="PROSITE" id="PS51296"/>
    </source>
</evidence>
<name>A0ABS5LCK1_9BACI</name>
<organism evidence="7 8">
    <name type="scientific">Metabacillus flavus</name>
    <dbReference type="NCBI Taxonomy" id="2823519"/>
    <lineage>
        <taxon>Bacteria</taxon>
        <taxon>Bacillati</taxon>
        <taxon>Bacillota</taxon>
        <taxon>Bacilli</taxon>
        <taxon>Bacillales</taxon>
        <taxon>Bacillaceae</taxon>
        <taxon>Metabacillus</taxon>
    </lineage>
</organism>
<evidence type="ECO:0000313" key="7">
    <source>
        <dbReference type="EMBL" id="MBS2968134.1"/>
    </source>
</evidence>
<dbReference type="InterPro" id="IPR036922">
    <property type="entry name" value="Rieske_2Fe-2S_sf"/>
</dbReference>
<dbReference type="EMBL" id="JAGVRK010000001">
    <property type="protein sequence ID" value="MBS2968134.1"/>
    <property type="molecule type" value="Genomic_DNA"/>
</dbReference>